<name>A0A016WTK4_9BILA</name>
<evidence type="ECO:0000313" key="2">
    <source>
        <dbReference type="Proteomes" id="UP000024635"/>
    </source>
</evidence>
<keyword evidence="2" id="KW-1185">Reference proteome</keyword>
<dbReference type="AlphaFoldDB" id="A0A016WTK4"/>
<evidence type="ECO:0000313" key="1">
    <source>
        <dbReference type="EMBL" id="EYC42373.1"/>
    </source>
</evidence>
<dbReference type="EMBL" id="JARK01000133">
    <property type="protein sequence ID" value="EYC42373.1"/>
    <property type="molecule type" value="Genomic_DNA"/>
</dbReference>
<dbReference type="Proteomes" id="UP000024635">
    <property type="component" value="Unassembled WGS sequence"/>
</dbReference>
<proteinExistence type="predicted"/>
<protein>
    <submittedName>
        <fullName evidence="1">Uncharacterized protein</fullName>
    </submittedName>
</protein>
<comment type="caution">
    <text evidence="1">The sequence shown here is derived from an EMBL/GenBank/DDBJ whole genome shotgun (WGS) entry which is preliminary data.</text>
</comment>
<organism evidence="1 2">
    <name type="scientific">Ancylostoma ceylanicum</name>
    <dbReference type="NCBI Taxonomy" id="53326"/>
    <lineage>
        <taxon>Eukaryota</taxon>
        <taxon>Metazoa</taxon>
        <taxon>Ecdysozoa</taxon>
        <taxon>Nematoda</taxon>
        <taxon>Chromadorea</taxon>
        <taxon>Rhabditida</taxon>
        <taxon>Rhabditina</taxon>
        <taxon>Rhabditomorpha</taxon>
        <taxon>Strongyloidea</taxon>
        <taxon>Ancylostomatidae</taxon>
        <taxon>Ancylostomatinae</taxon>
        <taxon>Ancylostoma</taxon>
    </lineage>
</organism>
<gene>
    <name evidence="1" type="primary">Acey_s0533.g3047</name>
    <name evidence="1" type="ORF">Y032_0533g3047</name>
</gene>
<sequence>MWDALRNRLHLSIVEALDAYVPYKVTCGEHPICQDSDSSPQSPLVPIYRPRGWMGWLAKGAIEPSTVCVGSEPLTTAQSASLIWAS</sequence>
<reference evidence="2" key="1">
    <citation type="journal article" date="2015" name="Nat. Genet.">
        <title>The genome and transcriptome of the zoonotic hookworm Ancylostoma ceylanicum identify infection-specific gene families.</title>
        <authorList>
            <person name="Schwarz E.M."/>
            <person name="Hu Y."/>
            <person name="Antoshechkin I."/>
            <person name="Miller M.M."/>
            <person name="Sternberg P.W."/>
            <person name="Aroian R.V."/>
        </authorList>
    </citation>
    <scope>NUCLEOTIDE SEQUENCE</scope>
    <source>
        <strain evidence="2">HY135</strain>
    </source>
</reference>
<accession>A0A016WTK4</accession>